<reference evidence="2 3" key="1">
    <citation type="journal article" date="2019" name="Int. J. Syst. Evol. Microbiol.">
        <title>The Global Catalogue of Microorganisms (GCM) 10K type strain sequencing project: providing services to taxonomists for standard genome sequencing and annotation.</title>
        <authorList>
            <consortium name="The Broad Institute Genomics Platform"/>
            <consortium name="The Broad Institute Genome Sequencing Center for Infectious Disease"/>
            <person name="Wu L."/>
            <person name="Ma J."/>
        </authorList>
    </citation>
    <scope>NUCLEOTIDE SEQUENCE [LARGE SCALE GENOMIC DNA]</scope>
    <source>
        <strain evidence="2 3">JCM 10367</strain>
    </source>
</reference>
<feature type="region of interest" description="Disordered" evidence="1">
    <location>
        <begin position="920"/>
        <end position="950"/>
    </location>
</feature>
<sequence>MSSKKNAPEATGAQSDQRAGGSVTTVADPDVVRAWMKNQYGEAPGLISVITSNDRTGRRFDCVDQAAEYAAAVDVPGVKGVYAQVTTLARPPERGGRGGAELAHALIDMWSDIDFGTVGHAEGKVPNPPDAEQALRIWTESGLPEPSSVINSGGGLYVRARFDRPLIIGEDITREDAKRLAADWQNILGESAGRLGYAYGTGVKDLARVLRIPGTVNRKEDLARPCVLVSDDGPRYGYTELRHLADRLAPKTRAPRSRDNRDTTRGAVRSVNTQQGSVTVVTPSGGPLGILGDHPVVPALLEHVGWTYREQSPGGCGYCGSADQYWSYPGYVDGVNGTGAAVHRGENTITIWSETPGLPTGEVMSAGGLFAHLHHGGNMSAAALDLMRAAHGRGAATPAARAVPAEVLAAIKTATETPEVRDNRDTTPDAVQYPDPSEVVSRLSREMAAEKPLPVDRPRVPRFPLAALGESSLARMVEALAASAQVSPDLAVILALPVITTAIGGRAAVQIRPGWREQLVLWTVGVALPGERKTQIERLLTNPLREEEARLRGAAAPLIQEAETRRRVYEERVRSAEKNAVRAKPADLEKAMQEVNLAQKVLNDVGEVPALPSLFFGDITPAAMPIKAGENDGRGAVIDSEGVFFKNATGRRFGTGTPDTTFALQAYDGVAVPVHRVQRGSVDLEHAWLSLGLLVQPVMLTTLAKDDDDELLHNGFVQRPLYSYPESALGGRDPRNARPVPADITDDYSTRIKTLVKQLWQAKEQRIITFAPEANEFMYRFEETLEPRMAPNGDLRPLMSWASKLPGKLARIAAALTLYDNPTATEVTGDYMAAAVSMAPYFITHAQLCLDLMGANRDSRLVPARDVLDWLRTRDKPGEPFTLRDVHRGVRRKWVEDGGRDAVSAALAVLEERGWIAALPAEQPPARGGRPPSPKYLPHPQITNQPEETQ</sequence>
<dbReference type="RefSeq" id="WP_344003679.1">
    <property type="nucleotide sequence ID" value="NZ_BAAAGU010000042.1"/>
</dbReference>
<gene>
    <name evidence="2" type="ORF">GCM10009535_40300</name>
</gene>
<evidence type="ECO:0000256" key="1">
    <source>
        <dbReference type="SAM" id="MobiDB-lite"/>
    </source>
</evidence>
<keyword evidence="3" id="KW-1185">Reference proteome</keyword>
<feature type="region of interest" description="Disordered" evidence="1">
    <location>
        <begin position="248"/>
        <end position="269"/>
    </location>
</feature>
<dbReference type="EMBL" id="BAAAGU010000042">
    <property type="protein sequence ID" value="GAA0657217.1"/>
    <property type="molecule type" value="Genomic_DNA"/>
</dbReference>
<feature type="compositionally biased region" description="Polar residues" evidence="1">
    <location>
        <begin position="12"/>
        <end position="23"/>
    </location>
</feature>
<name>A0ABN1HKV8_9ACTN</name>
<proteinExistence type="predicted"/>
<dbReference type="Pfam" id="PF13148">
    <property type="entry name" value="DUF3987"/>
    <property type="match status" value="1"/>
</dbReference>
<feature type="compositionally biased region" description="Polar residues" evidence="1">
    <location>
        <begin position="941"/>
        <end position="950"/>
    </location>
</feature>
<evidence type="ECO:0000313" key="2">
    <source>
        <dbReference type="EMBL" id="GAA0657217.1"/>
    </source>
</evidence>
<protein>
    <recommendedName>
        <fullName evidence="4">DUF3987 domain-containing protein</fullName>
    </recommendedName>
</protein>
<feature type="region of interest" description="Disordered" evidence="1">
    <location>
        <begin position="1"/>
        <end position="23"/>
    </location>
</feature>
<dbReference type="Proteomes" id="UP001500724">
    <property type="component" value="Unassembled WGS sequence"/>
</dbReference>
<comment type="caution">
    <text evidence="2">The sequence shown here is derived from an EMBL/GenBank/DDBJ whole genome shotgun (WGS) entry which is preliminary data.</text>
</comment>
<evidence type="ECO:0000313" key="3">
    <source>
        <dbReference type="Proteomes" id="UP001500724"/>
    </source>
</evidence>
<accession>A0ABN1HKV8</accession>
<evidence type="ECO:0008006" key="4">
    <source>
        <dbReference type="Google" id="ProtNLM"/>
    </source>
</evidence>
<organism evidence="2 3">
    <name type="scientific">Streptomyces thermocarboxydovorans</name>
    <dbReference type="NCBI Taxonomy" id="59298"/>
    <lineage>
        <taxon>Bacteria</taxon>
        <taxon>Bacillati</taxon>
        <taxon>Actinomycetota</taxon>
        <taxon>Actinomycetes</taxon>
        <taxon>Kitasatosporales</taxon>
        <taxon>Streptomycetaceae</taxon>
        <taxon>Streptomyces</taxon>
    </lineage>
</organism>
<dbReference type="InterPro" id="IPR025048">
    <property type="entry name" value="DUF3987"/>
</dbReference>